<dbReference type="RefSeq" id="WP_009887851.1">
    <property type="nucleotide sequence ID" value="NC_013315.1"/>
</dbReference>
<proteinExistence type="predicted"/>
<dbReference type="HOGENOM" id="CLU_028011_0_0_9"/>
<dbReference type="InterPro" id="IPR041486">
    <property type="entry name" value="ThsA_STALD"/>
</dbReference>
<name>A0A0H3N2P1_CLODC</name>
<evidence type="ECO:0000259" key="1">
    <source>
        <dbReference type="Pfam" id="PF18185"/>
    </source>
</evidence>
<gene>
    <name evidence="2" type="ordered locus">CD196_0057</name>
</gene>
<dbReference type="SUPFAM" id="SSF102405">
    <property type="entry name" value="MCP/YpsA-like"/>
    <property type="match status" value="1"/>
</dbReference>
<dbReference type="KEGG" id="cdc:CD196_0057"/>
<sequence length="458" mass="52573">MKKDIFVNRVSNALENDRGAVFVGSGISFSSTEVDWFKLLEPLVNELDITLDNKSDDLPMIAQYIVNNYSGNRGPLVNEISKTFNRKFKLNKYHKYLATTKLSTIWTTNYDMLLEDAFYDFDTSVKVSDDSITRNRLEYDVEIIKMHGCISRSDWNEIVITQEDYDDFSINKPAISQRLSEDLINKSFLFIGYSYRDPNIRNIMINARRLSKKHTQQHYIILKKLKDSDSNITQDDVVRQELWCNDLKRLGISTLFIDEYSELEELLREISQKSRGKTVYVTGSHKESNMNARKLGTKLAKHKDITLLSGQSSGIGSEVVAAFTEECIKSKEDIINRMKIFPNPYSADEKYSDDITLIPDLKKCRTKMLNSTQVVVVFSGGIGTEAEIDVAIKQNCNIIPVITCKEDRENPAIKKILNYSDNMKNIEIKDATYYNKIVDEDGVVTMEEIYICISKIMN</sequence>
<dbReference type="Proteomes" id="UP000002068">
    <property type="component" value="Chromosome"/>
</dbReference>
<dbReference type="AlphaFoldDB" id="A0A0H3N2P1"/>
<feature type="domain" description="NAD(+) hydrolase ThsA Sir2/TIR-associating SLOG" evidence="1">
    <location>
        <begin position="262"/>
        <end position="400"/>
    </location>
</feature>
<dbReference type="Gene3D" id="3.40.50.450">
    <property type="match status" value="1"/>
</dbReference>
<evidence type="ECO:0000313" key="3">
    <source>
        <dbReference type="Proteomes" id="UP000002068"/>
    </source>
</evidence>
<dbReference type="InterPro" id="IPR029035">
    <property type="entry name" value="DHS-like_NAD/FAD-binding_dom"/>
</dbReference>
<organism evidence="2 3">
    <name type="scientific">Clostridioides difficile (strain CD196)</name>
    <name type="common">Peptoclostridium difficile</name>
    <dbReference type="NCBI Taxonomy" id="645462"/>
    <lineage>
        <taxon>Bacteria</taxon>
        <taxon>Bacillati</taxon>
        <taxon>Bacillota</taxon>
        <taxon>Clostridia</taxon>
        <taxon>Peptostreptococcales</taxon>
        <taxon>Peptostreptococcaceae</taxon>
        <taxon>Clostridioides</taxon>
    </lineage>
</organism>
<reference evidence="2 3" key="1">
    <citation type="journal article" date="2009" name="Genome Biol.">
        <title>Comparative genome and phenotypic analysis of Clostridium difficile 027 strains provides insight into the evolution of a hypervirulent bacterium.</title>
        <authorList>
            <person name="Stabler R.A."/>
            <person name="He M."/>
            <person name="Dawson L."/>
            <person name="Martin M."/>
            <person name="Valiente E."/>
            <person name="Corton C."/>
            <person name="Lawley T.D."/>
            <person name="Sebaihia M."/>
            <person name="Quail M.A."/>
            <person name="Rose G."/>
            <person name="Gerding D.N."/>
            <person name="Gibert M."/>
            <person name="Popoff M.R."/>
            <person name="Parkhill J."/>
            <person name="Dougan G."/>
            <person name="Wren B.W."/>
        </authorList>
    </citation>
    <scope>NUCLEOTIDE SEQUENCE [LARGE SCALE GENOMIC DNA]</scope>
    <source>
        <strain evidence="2 3">CD196</strain>
    </source>
</reference>
<protein>
    <recommendedName>
        <fullName evidence="1">NAD(+) hydrolase ThsA Sir2/TIR-associating SLOG domain-containing protein</fullName>
    </recommendedName>
</protein>
<accession>A0A0H3N2P1</accession>
<dbReference type="SUPFAM" id="SSF52467">
    <property type="entry name" value="DHS-like NAD/FAD-binding domain"/>
    <property type="match status" value="1"/>
</dbReference>
<dbReference type="Pfam" id="PF18185">
    <property type="entry name" value="STALD"/>
    <property type="match status" value="1"/>
</dbReference>
<dbReference type="Pfam" id="PF13289">
    <property type="entry name" value="SIR2_2"/>
    <property type="match status" value="1"/>
</dbReference>
<dbReference type="EMBL" id="FN538970">
    <property type="protein sequence ID" value="CBA60146.1"/>
    <property type="molecule type" value="Genomic_DNA"/>
</dbReference>
<evidence type="ECO:0000313" key="2">
    <source>
        <dbReference type="EMBL" id="CBA60146.1"/>
    </source>
</evidence>